<evidence type="ECO:0000256" key="3">
    <source>
        <dbReference type="ARBA" id="ARBA00009528"/>
    </source>
</evidence>
<gene>
    <name evidence="9" type="primary">pepA</name>
    <name evidence="11" type="ORF">DLM46_28550</name>
</gene>
<feature type="binding site" evidence="9">
    <location>
        <position position="356"/>
    </location>
    <ligand>
        <name>Mn(2+)</name>
        <dbReference type="ChEBI" id="CHEBI:29035"/>
        <label>1</label>
    </ligand>
</feature>
<dbReference type="Pfam" id="PF00883">
    <property type="entry name" value="Peptidase_M17"/>
    <property type="match status" value="1"/>
</dbReference>
<dbReference type="SUPFAM" id="SSF52949">
    <property type="entry name" value="Macro domain-like"/>
    <property type="match status" value="1"/>
</dbReference>
<dbReference type="Gene3D" id="3.40.220.10">
    <property type="entry name" value="Leucine Aminopeptidase, subunit E, domain 1"/>
    <property type="match status" value="1"/>
</dbReference>
<feature type="binding site" evidence="9">
    <location>
        <position position="274"/>
    </location>
    <ligand>
        <name>Mn(2+)</name>
        <dbReference type="ChEBI" id="CHEBI:29035"/>
        <label>2</label>
    </ligand>
</feature>
<dbReference type="InterPro" id="IPR043472">
    <property type="entry name" value="Macro_dom-like"/>
</dbReference>
<keyword evidence="12" id="KW-1185">Reference proteome</keyword>
<comment type="similarity">
    <text evidence="3 9">Belongs to the peptidase M17 family.</text>
</comment>
<reference evidence="12" key="1">
    <citation type="submission" date="2018-05" db="EMBL/GenBank/DDBJ databases">
        <authorList>
            <person name="Feng T."/>
        </authorList>
    </citation>
    <scope>NUCLEOTIDE SEQUENCE [LARGE SCALE GENOMIC DNA]</scope>
    <source>
        <strain evidence="12">S27</strain>
    </source>
</reference>
<dbReference type="NCBIfam" id="NF002073">
    <property type="entry name" value="PRK00913.1-2"/>
    <property type="match status" value="1"/>
</dbReference>
<dbReference type="EC" id="3.4.11.10" evidence="9"/>
<dbReference type="EC" id="3.4.11.1" evidence="9"/>
<dbReference type="PROSITE" id="PS00631">
    <property type="entry name" value="CYTOSOL_AP"/>
    <property type="match status" value="1"/>
</dbReference>
<dbReference type="InterPro" id="IPR008283">
    <property type="entry name" value="Peptidase_M17_N"/>
</dbReference>
<evidence type="ECO:0000256" key="5">
    <source>
        <dbReference type="ARBA" id="ARBA00022670"/>
    </source>
</evidence>
<dbReference type="Gene3D" id="3.40.630.10">
    <property type="entry name" value="Zn peptidases"/>
    <property type="match status" value="1"/>
</dbReference>
<proteinExistence type="inferred from homology"/>
<dbReference type="EMBL" id="QHKS01000023">
    <property type="protein sequence ID" value="RDJ99408.1"/>
    <property type="molecule type" value="Genomic_DNA"/>
</dbReference>
<dbReference type="NCBIfam" id="NF002074">
    <property type="entry name" value="PRK00913.1-4"/>
    <property type="match status" value="1"/>
</dbReference>
<feature type="domain" description="Cytosol aminopeptidase" evidence="10">
    <location>
        <begin position="354"/>
        <end position="361"/>
    </location>
</feature>
<sequence length="518" mass="54360">MDFSIKACDWTKGSTNGFLTGKSDCIVIGVFESQTLSGAALEIDAATKGLLTRIIKAGDMDGKAGTTLFLHEVSGIGASRVLLVGLGKQDTFGQKAYGEAVRAAWRALLATKVVQVTFTLAQLPILERSADWGVRAAILALRELTYKFTQMKSKPDNAARALKRIVFSVNTGDEKAAKLAAKQGAALANGMDLTRDLGNLPSNVCTPTHLANTAKKLAKDWKLKVEVLGEKQCEALKMGSFLSVTAGAVEPAQFIVLQYQGGVAKAAPVVLVGKGVTFDTGGISLKPGEGMDEMKYDMCGAGSVLGTLRAVAEMGLKINVVGIIPAVENMPSGNATKPGDIVTSMKGLTIEVLNTDAEGRLILCDALTYAERFKPAAVIDIATLTGACIIALGHHNSGLFSKDDALAGELLDASREASDPAWRMPLDEEYQDQLKSNFADLANIGGRPAGSVTAACFLSRFTEAYPWAHLDIAGTAWKSGAAKGATGRPVPLLAQFLIDRAADGRAADGRAADGRAAQ</sequence>
<dbReference type="InterPro" id="IPR000819">
    <property type="entry name" value="Peptidase_M17_C"/>
</dbReference>
<dbReference type="CDD" id="cd00433">
    <property type="entry name" value="Peptidase_M17"/>
    <property type="match status" value="1"/>
</dbReference>
<feature type="binding site" evidence="9">
    <location>
        <position position="358"/>
    </location>
    <ligand>
        <name>Mn(2+)</name>
        <dbReference type="ChEBI" id="CHEBI:29035"/>
        <label>1</label>
    </ligand>
</feature>
<evidence type="ECO:0000256" key="9">
    <source>
        <dbReference type="HAMAP-Rule" id="MF_00181"/>
    </source>
</evidence>
<dbReference type="SUPFAM" id="SSF53187">
    <property type="entry name" value="Zn-dependent exopeptidases"/>
    <property type="match status" value="1"/>
</dbReference>
<dbReference type="Proteomes" id="UP000254875">
    <property type="component" value="Unassembled WGS sequence"/>
</dbReference>
<feature type="binding site" evidence="9">
    <location>
        <position position="279"/>
    </location>
    <ligand>
        <name>Mn(2+)</name>
        <dbReference type="ChEBI" id="CHEBI:29035"/>
        <label>1</label>
    </ligand>
</feature>
<evidence type="ECO:0000256" key="6">
    <source>
        <dbReference type="ARBA" id="ARBA00022723"/>
    </source>
</evidence>
<evidence type="ECO:0000313" key="12">
    <source>
        <dbReference type="Proteomes" id="UP000254875"/>
    </source>
</evidence>
<comment type="catalytic activity">
    <reaction evidence="2 9">
        <text>Release of an N-terminal amino acid, preferentially leucine, but not glutamic or aspartic acids.</text>
        <dbReference type="EC" id="3.4.11.10"/>
    </reaction>
</comment>
<evidence type="ECO:0000256" key="1">
    <source>
        <dbReference type="ARBA" id="ARBA00000135"/>
    </source>
</evidence>
<feature type="binding site" evidence="9">
    <location>
        <position position="297"/>
    </location>
    <ligand>
        <name>Mn(2+)</name>
        <dbReference type="ChEBI" id="CHEBI:29035"/>
        <label>2</label>
    </ligand>
</feature>
<dbReference type="PRINTS" id="PR00481">
    <property type="entry name" value="LAMNOPPTDASE"/>
</dbReference>
<dbReference type="PANTHER" id="PTHR11963">
    <property type="entry name" value="LEUCINE AMINOPEPTIDASE-RELATED"/>
    <property type="match status" value="1"/>
</dbReference>
<feature type="binding site" evidence="9">
    <location>
        <position position="279"/>
    </location>
    <ligand>
        <name>Mn(2+)</name>
        <dbReference type="ChEBI" id="CHEBI:29035"/>
        <label>2</label>
    </ligand>
</feature>
<dbReference type="GO" id="GO:0030145">
    <property type="term" value="F:manganese ion binding"/>
    <property type="evidence" value="ECO:0007669"/>
    <property type="project" value="UniProtKB-UniRule"/>
</dbReference>
<dbReference type="NCBIfam" id="NF002077">
    <property type="entry name" value="PRK00913.2-4"/>
    <property type="match status" value="1"/>
</dbReference>
<keyword evidence="8 9" id="KW-0464">Manganese</keyword>
<comment type="subcellular location">
    <subcellularLocation>
        <location evidence="9">Cytoplasm</location>
    </subcellularLocation>
</comment>
<keyword evidence="7 9" id="KW-0378">Hydrolase</keyword>
<dbReference type="GO" id="GO:0005737">
    <property type="term" value="C:cytoplasm"/>
    <property type="evidence" value="ECO:0007669"/>
    <property type="project" value="UniProtKB-SubCell"/>
</dbReference>
<organism evidence="11 12">
    <name type="scientific">Paraburkholderia lacunae</name>
    <dbReference type="NCBI Taxonomy" id="2211104"/>
    <lineage>
        <taxon>Bacteria</taxon>
        <taxon>Pseudomonadati</taxon>
        <taxon>Pseudomonadota</taxon>
        <taxon>Betaproteobacteria</taxon>
        <taxon>Burkholderiales</taxon>
        <taxon>Burkholderiaceae</taxon>
        <taxon>Paraburkholderia</taxon>
    </lineage>
</organism>
<evidence type="ECO:0000256" key="8">
    <source>
        <dbReference type="ARBA" id="ARBA00023211"/>
    </source>
</evidence>
<dbReference type="FunFam" id="3.40.630.10:FF:000004">
    <property type="entry name" value="Probable cytosol aminopeptidase"/>
    <property type="match status" value="1"/>
</dbReference>
<keyword evidence="5 9" id="KW-0645">Protease</keyword>
<evidence type="ECO:0000256" key="2">
    <source>
        <dbReference type="ARBA" id="ARBA00000967"/>
    </source>
</evidence>
<evidence type="ECO:0000313" key="11">
    <source>
        <dbReference type="EMBL" id="RDJ99408.1"/>
    </source>
</evidence>
<comment type="catalytic activity">
    <reaction evidence="1 9">
        <text>Release of an N-terminal amino acid, Xaa-|-Yaa-, in which Xaa is preferably Leu, but may be other amino acids including Pro although not Arg or Lys, and Yaa may be Pro. Amino acid amides and methyl esters are also readily hydrolyzed, but rates on arylamides are exceedingly low.</text>
        <dbReference type="EC" id="3.4.11.1"/>
    </reaction>
</comment>
<accession>A0A370N1C1</accession>
<dbReference type="RefSeq" id="WP_115106019.1">
    <property type="nucleotide sequence ID" value="NZ_QHKS01000023.1"/>
</dbReference>
<comment type="function">
    <text evidence="9">Presumably involved in the processing and regular turnover of intracellular proteins. Catalyzes the removal of unsubstituted N-terminal amino acids from various peptides.</text>
</comment>
<keyword evidence="6 9" id="KW-0479">Metal-binding</keyword>
<evidence type="ECO:0000256" key="4">
    <source>
        <dbReference type="ARBA" id="ARBA00022438"/>
    </source>
</evidence>
<dbReference type="HAMAP" id="MF_00181">
    <property type="entry name" value="Cytosol_peptidase_M17"/>
    <property type="match status" value="1"/>
</dbReference>
<dbReference type="OrthoDB" id="9809354at2"/>
<comment type="cofactor">
    <cofactor evidence="9">
        <name>Mn(2+)</name>
        <dbReference type="ChEBI" id="CHEBI:29035"/>
    </cofactor>
    <text evidence="9">Binds 2 manganese ions per subunit.</text>
</comment>
<dbReference type="Pfam" id="PF02789">
    <property type="entry name" value="Peptidase_M17_N"/>
    <property type="match status" value="1"/>
</dbReference>
<dbReference type="InterPro" id="IPR023042">
    <property type="entry name" value="Peptidase_M17_leu_NH2_pept"/>
</dbReference>
<name>A0A370N1C1_9BURK</name>
<keyword evidence="9" id="KW-0963">Cytoplasm</keyword>
<dbReference type="PANTHER" id="PTHR11963:SF23">
    <property type="entry name" value="CYTOSOL AMINOPEPTIDASE"/>
    <property type="match status" value="1"/>
</dbReference>
<comment type="caution">
    <text evidence="11">The sequence shown here is derived from an EMBL/GenBank/DDBJ whole genome shotgun (WGS) entry which is preliminary data.</text>
</comment>
<evidence type="ECO:0000256" key="7">
    <source>
        <dbReference type="ARBA" id="ARBA00022801"/>
    </source>
</evidence>
<feature type="active site" evidence="9">
    <location>
        <position position="360"/>
    </location>
</feature>
<dbReference type="AlphaFoldDB" id="A0A370N1C1"/>
<dbReference type="GO" id="GO:0006508">
    <property type="term" value="P:proteolysis"/>
    <property type="evidence" value="ECO:0007669"/>
    <property type="project" value="UniProtKB-KW"/>
</dbReference>
<protein>
    <recommendedName>
        <fullName evidence="9">Probable cytosol aminopeptidase</fullName>
        <ecNumber evidence="9">3.4.11.1</ecNumber>
    </recommendedName>
    <alternativeName>
        <fullName evidence="9">Leucine aminopeptidase</fullName>
        <shortName evidence="9">LAP</shortName>
        <ecNumber evidence="9">3.4.11.10</ecNumber>
    </alternativeName>
    <alternativeName>
        <fullName evidence="9">Leucyl aminopeptidase</fullName>
    </alternativeName>
</protein>
<evidence type="ECO:0000259" key="10">
    <source>
        <dbReference type="PROSITE" id="PS00631"/>
    </source>
</evidence>
<dbReference type="GO" id="GO:0070006">
    <property type="term" value="F:metalloaminopeptidase activity"/>
    <property type="evidence" value="ECO:0007669"/>
    <property type="project" value="InterPro"/>
</dbReference>
<dbReference type="InterPro" id="IPR011356">
    <property type="entry name" value="Leucine_aapep/pepB"/>
</dbReference>
<feature type="active site" evidence="9">
    <location>
        <position position="286"/>
    </location>
</feature>
<keyword evidence="4 9" id="KW-0031">Aminopeptidase</keyword>
<feature type="binding site" evidence="9">
    <location>
        <position position="358"/>
    </location>
    <ligand>
        <name>Mn(2+)</name>
        <dbReference type="ChEBI" id="CHEBI:29035"/>
        <label>2</label>
    </ligand>
</feature>